<keyword evidence="5" id="KW-0966">Cell projection</keyword>
<dbReference type="InterPro" id="IPR001849">
    <property type="entry name" value="PH_domain"/>
</dbReference>
<feature type="coiled-coil region" evidence="8">
    <location>
        <begin position="1134"/>
        <end position="1175"/>
    </location>
</feature>
<dbReference type="Pfam" id="PF08081">
    <property type="entry name" value="RBM1CTR"/>
    <property type="match status" value="1"/>
</dbReference>
<dbReference type="FunFam" id="2.30.29.30:FF:000094">
    <property type="entry name" value="Rho guanine nucleotide exchange factor 7"/>
    <property type="match status" value="1"/>
</dbReference>
<dbReference type="Pfam" id="PF16523">
    <property type="entry name" value="betaPIX_CC"/>
    <property type="match status" value="1"/>
</dbReference>
<evidence type="ECO:0000313" key="15">
    <source>
        <dbReference type="EMBL" id="KAJ8407199.1"/>
    </source>
</evidence>
<evidence type="ECO:0000256" key="8">
    <source>
        <dbReference type="SAM" id="Coils"/>
    </source>
</evidence>
<feature type="region of interest" description="Disordered" evidence="9">
    <location>
        <begin position="94"/>
        <end position="354"/>
    </location>
</feature>
<dbReference type="SMART" id="SM00326">
    <property type="entry name" value="SH3"/>
    <property type="match status" value="1"/>
</dbReference>
<evidence type="ECO:0008006" key="17">
    <source>
        <dbReference type="Google" id="ProtNLM"/>
    </source>
</evidence>
<evidence type="ECO:0000259" key="11">
    <source>
        <dbReference type="PROSITE" id="PS50003"/>
    </source>
</evidence>
<dbReference type="Pfam" id="PF00307">
    <property type="entry name" value="CH"/>
    <property type="match status" value="1"/>
</dbReference>
<dbReference type="SUPFAM" id="SSF50044">
    <property type="entry name" value="SH3-domain"/>
    <property type="match status" value="1"/>
</dbReference>
<evidence type="ECO:0000256" key="7">
    <source>
        <dbReference type="PROSITE-ProRule" id="PRU00192"/>
    </source>
</evidence>
<evidence type="ECO:0000256" key="3">
    <source>
        <dbReference type="ARBA" id="ARBA00022658"/>
    </source>
</evidence>
<dbReference type="GO" id="GO:0005737">
    <property type="term" value="C:cytoplasm"/>
    <property type="evidence" value="ECO:0007669"/>
    <property type="project" value="TreeGrafter"/>
</dbReference>
<keyword evidence="3" id="KW-0344">Guanine-nucleotide releasing factor</keyword>
<dbReference type="CDD" id="cd00160">
    <property type="entry name" value="RhoGEF"/>
    <property type="match status" value="1"/>
</dbReference>
<feature type="compositionally biased region" description="Basic residues" evidence="9">
    <location>
        <begin position="1038"/>
        <end position="1050"/>
    </location>
</feature>
<feature type="region of interest" description="Disordered" evidence="9">
    <location>
        <begin position="1028"/>
        <end position="1056"/>
    </location>
</feature>
<dbReference type="PROSITE" id="PS50102">
    <property type="entry name" value="RRM"/>
    <property type="match status" value="1"/>
</dbReference>
<dbReference type="SMART" id="SM00361">
    <property type="entry name" value="RRM_1"/>
    <property type="match status" value="1"/>
</dbReference>
<dbReference type="InterPro" id="IPR035899">
    <property type="entry name" value="DBL_dom_sf"/>
</dbReference>
<dbReference type="InterPro" id="IPR003954">
    <property type="entry name" value="RRM_euk-type"/>
</dbReference>
<sequence>MRLCLSPVAHYQFGEIRVYRGTIMAEADRPGKLFIGGLNTETNEKALEQYFGKYGRIVEVLLMKDRETNKSRGFAFVTFESPADAKDAVREMNGKSLDGKPIKVEQATKPQFESGGRRGPPFLHLSRGPRGSRGGPNGMRGPSTRDPFFKGMSSRGPPPLKRGPPIRNGGPPPKRSAPSGPMGRLPMSRERDPYGPPPPRRDAVMSRRDDYPSPREDHYSTKDSYSSRDYMSSRESRDYAAPPREYSYREHPHSSSREEYGSLSRSYSDRDGYSGSREQRAYVDRSIAGSYRDPYDGYGNTRSAPPSRGPPPSYSGSGGSSRYDDYGGTSRDGYGSRDSYPGSRSDPYSTSRGNLKVDSCSWLPDPEDLGLQTRICIQCILRGVDSVALTVPNQGQSCMKPAAVMNPEEQTVTWLISLGVLNSPKKNIADPEEFLKASLKDGVVVCKLMERLLPGSIQKYFQDPRNEADCLANIREFLKGCTALKIEGFEAESLYAGENFGKILTTLLAVNNATQDSVPERSCPHPSSAAASQASSSHSLPSSKSNRSLRRQSKPVEMSENGGGVGGQLLVKARFHFKQNNEDELSFSKGDLICVTRQEDGGWWEGTVSGRTGWFPSNYVREVKPSEKPMSPRGLKGFELPQLTKNYYNVVVQDILENEREFVKELQTLLSCYLRPLQASDRLSNADSTSLLGNLEDVLAFQQGLCVALEECAKVSEAQQRVGGCYLNLLCQIRMLYLSYCSSHPSAVCVLTDHSEELDKFMESQGASSPGVLTLTSSLSKPFMRLDKYPTLLQELERHVEEAHPDYSDILKATVAFKNLAAQCQDVRKRKNLELQTLSEPVRGWEGESMKSLGHVIYMSQVHMQSAANEDKEERYFMLFPSVLLMLSASPRMSGFVYQGRLPVTGMTVTKQIEDVDTALFAFEITGSMIDRIMVFCSTQQELQDWLDHLHSLTKGGSPVGTISKNAEGKTGSGVSSPGLQGYGSPITRRGSLEPPKTSKPWSLSCLRPAPPLKPSAALGYKERMSYIMKQDSSRSPRPIKKFLPKRKTERKPSDDDFLLRKSTAALEEDAQILKVIEAYCTGASFQQASTAVRKEGTPQVLLPEEEKIIMEEMKSNGQTVIEEKSLVDAVYALKDEVHELKKENKRMKRCLEEEQKSRKELERVVRRLAKQKNDCSWEDGGH</sequence>
<dbReference type="Gene3D" id="2.30.30.40">
    <property type="entry name" value="SH3 Domains"/>
    <property type="match status" value="1"/>
</dbReference>
<dbReference type="Pfam" id="PF00076">
    <property type="entry name" value="RRM_1"/>
    <property type="match status" value="1"/>
</dbReference>
<dbReference type="SUPFAM" id="SSF47576">
    <property type="entry name" value="Calponin-homology domain, CH-domain"/>
    <property type="match status" value="1"/>
</dbReference>
<dbReference type="InterPro" id="IPR036028">
    <property type="entry name" value="SH3-like_dom_sf"/>
</dbReference>
<evidence type="ECO:0000256" key="2">
    <source>
        <dbReference type="ARBA" id="ARBA00022443"/>
    </source>
</evidence>
<feature type="region of interest" description="Disordered" evidence="9">
    <location>
        <begin position="516"/>
        <end position="564"/>
    </location>
</feature>
<evidence type="ECO:0000256" key="6">
    <source>
        <dbReference type="PROSITE-ProRule" id="PRU00176"/>
    </source>
</evidence>
<dbReference type="InterPro" id="IPR032409">
    <property type="entry name" value="GEF6/7_CC"/>
</dbReference>
<dbReference type="InterPro" id="IPR035979">
    <property type="entry name" value="RBD_domain_sf"/>
</dbReference>
<dbReference type="Pfam" id="PF00621">
    <property type="entry name" value="RhoGEF"/>
    <property type="match status" value="1"/>
</dbReference>
<feature type="compositionally biased region" description="Basic and acidic residues" evidence="9">
    <location>
        <begin position="187"/>
        <end position="221"/>
    </location>
</feature>
<dbReference type="Gene3D" id="3.30.70.330">
    <property type="match status" value="1"/>
</dbReference>
<proteinExistence type="predicted"/>
<dbReference type="InterPro" id="IPR012677">
    <property type="entry name" value="Nucleotide-bd_a/b_plait_sf"/>
</dbReference>
<feature type="domain" description="Calponin-homology (CH)" evidence="13">
    <location>
        <begin position="405"/>
        <end position="515"/>
    </location>
</feature>
<keyword evidence="16" id="KW-1185">Reference proteome</keyword>
<evidence type="ECO:0000256" key="5">
    <source>
        <dbReference type="ARBA" id="ARBA00023273"/>
    </source>
</evidence>
<feature type="compositionally biased region" description="Basic and acidic residues" evidence="9">
    <location>
        <begin position="94"/>
        <end position="103"/>
    </location>
</feature>
<dbReference type="SUPFAM" id="SSF50729">
    <property type="entry name" value="PH domain-like"/>
    <property type="match status" value="1"/>
</dbReference>
<dbReference type="PANTHER" id="PTHR46026:SF2">
    <property type="entry name" value="RHO GUANINE NUCLEOTIDE EXCHANGE FACTOR 6"/>
    <property type="match status" value="1"/>
</dbReference>
<name>A0AAD7SQS9_9TELE</name>
<feature type="domain" description="DH" evidence="12">
    <location>
        <begin position="647"/>
        <end position="827"/>
    </location>
</feature>
<dbReference type="GO" id="GO:0043226">
    <property type="term" value="C:organelle"/>
    <property type="evidence" value="ECO:0007669"/>
    <property type="project" value="UniProtKB-ARBA"/>
</dbReference>
<dbReference type="Gene3D" id="1.20.5.390">
    <property type="entry name" value="L1 transposable element, trimerization domain"/>
    <property type="match status" value="1"/>
</dbReference>
<comment type="subcellular location">
    <subcellularLocation>
        <location evidence="1">Cell projection</location>
        <location evidence="1">Lamellipodium</location>
    </subcellularLocation>
</comment>
<dbReference type="SMART" id="SM00033">
    <property type="entry name" value="CH"/>
    <property type="match status" value="1"/>
</dbReference>
<dbReference type="PRINTS" id="PR00452">
    <property type="entry name" value="SH3DOMAIN"/>
</dbReference>
<comment type="caution">
    <text evidence="15">The sequence shown here is derived from an EMBL/GenBank/DDBJ whole genome shotgun (WGS) entry which is preliminary data.</text>
</comment>
<feature type="compositionally biased region" description="Low complexity" evidence="9">
    <location>
        <begin position="527"/>
        <end position="546"/>
    </location>
</feature>
<evidence type="ECO:0000256" key="1">
    <source>
        <dbReference type="ARBA" id="ARBA00004510"/>
    </source>
</evidence>
<dbReference type="InterPro" id="IPR001452">
    <property type="entry name" value="SH3_domain"/>
</dbReference>
<evidence type="ECO:0000256" key="9">
    <source>
        <dbReference type="SAM" id="MobiDB-lite"/>
    </source>
</evidence>
<feature type="domain" description="PH" evidence="11">
    <location>
        <begin position="849"/>
        <end position="955"/>
    </location>
</feature>
<dbReference type="Pfam" id="PF16614">
    <property type="entry name" value="RhoGEF67_u2"/>
    <property type="match status" value="1"/>
</dbReference>
<dbReference type="SMART" id="SM00360">
    <property type="entry name" value="RRM"/>
    <property type="match status" value="1"/>
</dbReference>
<dbReference type="AlphaFoldDB" id="A0AAD7SQS9"/>
<dbReference type="FunFam" id="1.20.900.10:FF:000016">
    <property type="entry name" value="Rho guanine nucleotide exchange factor 6"/>
    <property type="match status" value="1"/>
</dbReference>
<dbReference type="GO" id="GO:0003723">
    <property type="term" value="F:RNA binding"/>
    <property type="evidence" value="ECO:0007669"/>
    <property type="project" value="UniProtKB-UniRule"/>
</dbReference>
<dbReference type="SUPFAM" id="SSF48065">
    <property type="entry name" value="DBL homology domain (DH-domain)"/>
    <property type="match status" value="1"/>
</dbReference>
<feature type="compositionally biased region" description="Basic and acidic residues" evidence="9">
    <location>
        <begin position="246"/>
        <end position="260"/>
    </location>
</feature>
<evidence type="ECO:0000259" key="10">
    <source>
        <dbReference type="PROSITE" id="PS50002"/>
    </source>
</evidence>
<dbReference type="FunFam" id="2.30.30.40:FF:000034">
    <property type="entry name" value="Rho guanine nucleotide exchange factor (GEF) 7"/>
    <property type="match status" value="1"/>
</dbReference>
<evidence type="ECO:0000256" key="4">
    <source>
        <dbReference type="ARBA" id="ARBA00022884"/>
    </source>
</evidence>
<reference evidence="15" key="1">
    <citation type="journal article" date="2023" name="Science">
        <title>Genome structures resolve the early diversification of teleost fishes.</title>
        <authorList>
            <person name="Parey E."/>
            <person name="Louis A."/>
            <person name="Montfort J."/>
            <person name="Bouchez O."/>
            <person name="Roques C."/>
            <person name="Iampietro C."/>
            <person name="Lluch J."/>
            <person name="Castinel A."/>
            <person name="Donnadieu C."/>
            <person name="Desvignes T."/>
            <person name="Floi Bucao C."/>
            <person name="Jouanno E."/>
            <person name="Wen M."/>
            <person name="Mejri S."/>
            <person name="Dirks R."/>
            <person name="Jansen H."/>
            <person name="Henkel C."/>
            <person name="Chen W.J."/>
            <person name="Zahm M."/>
            <person name="Cabau C."/>
            <person name="Klopp C."/>
            <person name="Thompson A.W."/>
            <person name="Robinson-Rechavi M."/>
            <person name="Braasch I."/>
            <person name="Lecointre G."/>
            <person name="Bobe J."/>
            <person name="Postlethwait J.H."/>
            <person name="Berthelot C."/>
            <person name="Roest Crollius H."/>
            <person name="Guiguen Y."/>
        </authorList>
    </citation>
    <scope>NUCLEOTIDE SEQUENCE</scope>
    <source>
        <strain evidence="15">NC1722</strain>
    </source>
</reference>
<dbReference type="InterPro" id="IPR000219">
    <property type="entry name" value="DH_dom"/>
</dbReference>
<evidence type="ECO:0000259" key="14">
    <source>
        <dbReference type="PROSITE" id="PS50102"/>
    </source>
</evidence>
<dbReference type="SUPFAM" id="SSF54928">
    <property type="entry name" value="RNA-binding domain, RBD"/>
    <property type="match status" value="1"/>
</dbReference>
<dbReference type="Pfam" id="PF16615">
    <property type="entry name" value="RhoGEF67_u1"/>
    <property type="match status" value="1"/>
</dbReference>
<keyword evidence="4 6" id="KW-0694">RNA-binding</keyword>
<feature type="domain" description="SH3" evidence="10">
    <location>
        <begin position="566"/>
        <end position="625"/>
    </location>
</feature>
<evidence type="ECO:0000313" key="16">
    <source>
        <dbReference type="Proteomes" id="UP001221898"/>
    </source>
</evidence>
<dbReference type="GO" id="GO:0030032">
    <property type="term" value="P:lamellipodium assembly"/>
    <property type="evidence" value="ECO:0007669"/>
    <property type="project" value="TreeGrafter"/>
</dbReference>
<dbReference type="InterPro" id="IPR012604">
    <property type="entry name" value="RBM1CTR"/>
</dbReference>
<dbReference type="InterPro" id="IPR000504">
    <property type="entry name" value="RRM_dom"/>
</dbReference>
<evidence type="ECO:0000259" key="12">
    <source>
        <dbReference type="PROSITE" id="PS50010"/>
    </source>
</evidence>
<dbReference type="SMART" id="SM00325">
    <property type="entry name" value="RhoGEF"/>
    <property type="match status" value="1"/>
</dbReference>
<dbReference type="PROSITE" id="PS50003">
    <property type="entry name" value="PH_DOMAIN"/>
    <property type="match status" value="1"/>
</dbReference>
<dbReference type="Pfam" id="PF00169">
    <property type="entry name" value="PH"/>
    <property type="match status" value="1"/>
</dbReference>
<dbReference type="GO" id="GO:0005085">
    <property type="term" value="F:guanyl-nucleotide exchange factor activity"/>
    <property type="evidence" value="ECO:0007669"/>
    <property type="project" value="UniProtKB-KW"/>
</dbReference>
<dbReference type="Gene3D" id="1.10.418.10">
    <property type="entry name" value="Calponin-like domain"/>
    <property type="match status" value="1"/>
</dbReference>
<dbReference type="Gene3D" id="1.20.900.10">
    <property type="entry name" value="Dbl homology (DH) domain"/>
    <property type="match status" value="1"/>
</dbReference>
<feature type="domain" description="RRM" evidence="14">
    <location>
        <begin position="31"/>
        <end position="109"/>
    </location>
</feature>
<dbReference type="PROSITE" id="PS50010">
    <property type="entry name" value="DH_2"/>
    <property type="match status" value="1"/>
</dbReference>
<dbReference type="InterPro" id="IPR011993">
    <property type="entry name" value="PH-like_dom_sf"/>
</dbReference>
<dbReference type="FunFam" id="3.30.70.330:FF:000119">
    <property type="entry name" value="RNA-binding motif protein, X chromosome"/>
    <property type="match status" value="1"/>
</dbReference>
<feature type="compositionally biased region" description="Basic and acidic residues" evidence="9">
    <location>
        <begin position="267"/>
        <end position="283"/>
    </location>
</feature>
<dbReference type="InterPro" id="IPR046376">
    <property type="entry name" value="PH_Cool_Pix"/>
</dbReference>
<dbReference type="GO" id="GO:0030027">
    <property type="term" value="C:lamellipodium"/>
    <property type="evidence" value="ECO:0007669"/>
    <property type="project" value="UniProtKB-SubCell"/>
</dbReference>
<keyword evidence="2 7" id="KW-0728">SH3 domain</keyword>
<dbReference type="Pfam" id="PF07653">
    <property type="entry name" value="SH3_2"/>
    <property type="match status" value="1"/>
</dbReference>
<keyword evidence="8" id="KW-0175">Coiled coil</keyword>
<dbReference type="InterPro" id="IPR036872">
    <property type="entry name" value="CH_dom_sf"/>
</dbReference>
<dbReference type="PROSITE" id="PS50021">
    <property type="entry name" value="CH"/>
    <property type="match status" value="1"/>
</dbReference>
<dbReference type="CDD" id="cd01225">
    <property type="entry name" value="PH_Cool_Pix"/>
    <property type="match status" value="1"/>
</dbReference>
<feature type="region of interest" description="Disordered" evidence="9">
    <location>
        <begin position="958"/>
        <end position="1008"/>
    </location>
</feature>
<protein>
    <recommendedName>
        <fullName evidence="17">Rho guanine nucleotide exchange factor 6</fullName>
    </recommendedName>
</protein>
<dbReference type="Gene3D" id="2.30.29.30">
    <property type="entry name" value="Pleckstrin-homology domain (PH domain)/Phosphotyrosine-binding domain (PTB)"/>
    <property type="match status" value="1"/>
</dbReference>
<dbReference type="PROSITE" id="PS50002">
    <property type="entry name" value="SH3"/>
    <property type="match status" value="1"/>
</dbReference>
<dbReference type="InterPro" id="IPR001715">
    <property type="entry name" value="CH_dom"/>
</dbReference>
<dbReference type="EMBL" id="JAINUG010000040">
    <property type="protein sequence ID" value="KAJ8407199.1"/>
    <property type="molecule type" value="Genomic_DNA"/>
</dbReference>
<gene>
    <name evidence="15" type="ORF">AAFF_G00288750</name>
</gene>
<evidence type="ECO:0000259" key="13">
    <source>
        <dbReference type="PROSITE" id="PS50021"/>
    </source>
</evidence>
<dbReference type="CDD" id="cd12382">
    <property type="entry name" value="RRM_RBMX_like"/>
    <property type="match status" value="1"/>
</dbReference>
<organism evidence="15 16">
    <name type="scientific">Aldrovandia affinis</name>
    <dbReference type="NCBI Taxonomy" id="143900"/>
    <lineage>
        <taxon>Eukaryota</taxon>
        <taxon>Metazoa</taxon>
        <taxon>Chordata</taxon>
        <taxon>Craniata</taxon>
        <taxon>Vertebrata</taxon>
        <taxon>Euteleostomi</taxon>
        <taxon>Actinopterygii</taxon>
        <taxon>Neopterygii</taxon>
        <taxon>Teleostei</taxon>
        <taxon>Notacanthiformes</taxon>
        <taxon>Halosauridae</taxon>
        <taxon>Aldrovandia</taxon>
    </lineage>
</organism>
<dbReference type="SMART" id="SM00233">
    <property type="entry name" value="PH"/>
    <property type="match status" value="1"/>
</dbReference>
<dbReference type="Proteomes" id="UP001221898">
    <property type="component" value="Unassembled WGS sequence"/>
</dbReference>
<accession>A0AAD7SQS9</accession>
<dbReference type="PANTHER" id="PTHR46026">
    <property type="entry name" value="RHO-TYPE GUANINE NUCLEOTIDE EXCHANGE FACTOR, ISOFORM F"/>
    <property type="match status" value="1"/>
</dbReference>